<keyword evidence="2" id="KW-1185">Reference proteome</keyword>
<dbReference type="AlphaFoldDB" id="A0AAV4AT12"/>
<protein>
    <submittedName>
        <fullName evidence="1">Uncharacterized protein</fullName>
    </submittedName>
</protein>
<dbReference type="EMBL" id="BLXT01004116">
    <property type="protein sequence ID" value="GFO09706.1"/>
    <property type="molecule type" value="Genomic_DNA"/>
</dbReference>
<dbReference type="Proteomes" id="UP000735302">
    <property type="component" value="Unassembled WGS sequence"/>
</dbReference>
<evidence type="ECO:0000313" key="1">
    <source>
        <dbReference type="EMBL" id="GFO09706.1"/>
    </source>
</evidence>
<gene>
    <name evidence="1" type="ORF">PoB_003621100</name>
</gene>
<organism evidence="1 2">
    <name type="scientific">Plakobranchus ocellatus</name>
    <dbReference type="NCBI Taxonomy" id="259542"/>
    <lineage>
        <taxon>Eukaryota</taxon>
        <taxon>Metazoa</taxon>
        <taxon>Spiralia</taxon>
        <taxon>Lophotrochozoa</taxon>
        <taxon>Mollusca</taxon>
        <taxon>Gastropoda</taxon>
        <taxon>Heterobranchia</taxon>
        <taxon>Euthyneura</taxon>
        <taxon>Panpulmonata</taxon>
        <taxon>Sacoglossa</taxon>
        <taxon>Placobranchoidea</taxon>
        <taxon>Plakobranchidae</taxon>
        <taxon>Plakobranchus</taxon>
    </lineage>
</organism>
<sequence length="144" mass="15759">MCLIVRRAQPVTACHRARGFVFEPGSGQCTPVLWLHQGSGETVVPAGSVDTHFENTFLPNQLDEVCQDGFERGNVAVRDVSPSWRSMASSLNPVNLFANDSRADRCAAMRTADFNSLHTKVLVPRVQISVTEASLVSVTDRESQ</sequence>
<reference evidence="1 2" key="1">
    <citation type="journal article" date="2021" name="Elife">
        <title>Chloroplast acquisition without the gene transfer in kleptoplastic sea slugs, Plakobranchus ocellatus.</title>
        <authorList>
            <person name="Maeda T."/>
            <person name="Takahashi S."/>
            <person name="Yoshida T."/>
            <person name="Shimamura S."/>
            <person name="Takaki Y."/>
            <person name="Nagai Y."/>
            <person name="Toyoda A."/>
            <person name="Suzuki Y."/>
            <person name="Arimoto A."/>
            <person name="Ishii H."/>
            <person name="Satoh N."/>
            <person name="Nishiyama T."/>
            <person name="Hasebe M."/>
            <person name="Maruyama T."/>
            <person name="Minagawa J."/>
            <person name="Obokata J."/>
            <person name="Shigenobu S."/>
        </authorList>
    </citation>
    <scope>NUCLEOTIDE SEQUENCE [LARGE SCALE GENOMIC DNA]</scope>
</reference>
<name>A0AAV4AT12_9GAST</name>
<comment type="caution">
    <text evidence="1">The sequence shown here is derived from an EMBL/GenBank/DDBJ whole genome shotgun (WGS) entry which is preliminary data.</text>
</comment>
<evidence type="ECO:0000313" key="2">
    <source>
        <dbReference type="Proteomes" id="UP000735302"/>
    </source>
</evidence>
<proteinExistence type="predicted"/>
<accession>A0AAV4AT12</accession>